<dbReference type="GO" id="GO:0003723">
    <property type="term" value="F:RNA binding"/>
    <property type="evidence" value="ECO:0007669"/>
    <property type="project" value="UniProtKB-UniRule"/>
</dbReference>
<keyword evidence="5" id="KW-1185">Reference proteome</keyword>
<dbReference type="Proteomes" id="UP000649617">
    <property type="component" value="Unassembled WGS sequence"/>
</dbReference>
<feature type="region of interest" description="Disordered" evidence="2">
    <location>
        <begin position="1"/>
        <end position="26"/>
    </location>
</feature>
<reference evidence="4" key="1">
    <citation type="submission" date="2021-02" db="EMBL/GenBank/DDBJ databases">
        <authorList>
            <person name="Dougan E. K."/>
            <person name="Rhodes N."/>
            <person name="Thang M."/>
            <person name="Chan C."/>
        </authorList>
    </citation>
    <scope>NUCLEOTIDE SEQUENCE</scope>
</reference>
<dbReference type="InterPro" id="IPR004087">
    <property type="entry name" value="KH_dom"/>
</dbReference>
<feature type="domain" description="K Homology" evidence="3">
    <location>
        <begin position="53"/>
        <end position="123"/>
    </location>
</feature>
<dbReference type="CDD" id="cd00105">
    <property type="entry name" value="KH-I"/>
    <property type="match status" value="1"/>
</dbReference>
<dbReference type="PROSITE" id="PS50084">
    <property type="entry name" value="KH_TYPE_1"/>
    <property type="match status" value="1"/>
</dbReference>
<name>A0A812W1L5_SYMPI</name>
<dbReference type="Pfam" id="PF00013">
    <property type="entry name" value="KH_1"/>
    <property type="match status" value="1"/>
</dbReference>
<comment type="caution">
    <text evidence="4">The sequence shown here is derived from an EMBL/GenBank/DDBJ whole genome shotgun (WGS) entry which is preliminary data.</text>
</comment>
<sequence length="165" mass="18065">MSAFVWHEKESRRTAHQRRKQEREVKAKETQAFLSSVANGVEPPPFDLLVDQNQNERRLHVPPGCMGLVIGKKGEHLKSIEKTFKVNVKTQKDESSSDNILLISGDSAAEVAGAVKELDFDMRTIEVPKDMAGWVCGKLGAGVFAASASDLFPTFNLSAKGPADI</sequence>
<keyword evidence="1" id="KW-0694">RNA-binding</keyword>
<evidence type="ECO:0000256" key="2">
    <source>
        <dbReference type="SAM" id="MobiDB-lite"/>
    </source>
</evidence>
<protein>
    <submittedName>
        <fullName evidence="4">Fmr1 protein</fullName>
    </submittedName>
</protein>
<proteinExistence type="predicted"/>
<accession>A0A812W1L5</accession>
<dbReference type="SMART" id="SM00322">
    <property type="entry name" value="KH"/>
    <property type="match status" value="1"/>
</dbReference>
<dbReference type="SUPFAM" id="SSF54791">
    <property type="entry name" value="Eukaryotic type KH-domain (KH-domain type I)"/>
    <property type="match status" value="1"/>
</dbReference>
<dbReference type="InterPro" id="IPR036612">
    <property type="entry name" value="KH_dom_type_1_sf"/>
</dbReference>
<evidence type="ECO:0000313" key="4">
    <source>
        <dbReference type="EMBL" id="CAE7654723.1"/>
    </source>
</evidence>
<dbReference type="OrthoDB" id="422593at2759"/>
<dbReference type="InterPro" id="IPR004088">
    <property type="entry name" value="KH_dom_type_1"/>
</dbReference>
<evidence type="ECO:0000256" key="1">
    <source>
        <dbReference type="PROSITE-ProRule" id="PRU00117"/>
    </source>
</evidence>
<feature type="compositionally biased region" description="Basic and acidic residues" evidence="2">
    <location>
        <begin position="1"/>
        <end position="13"/>
    </location>
</feature>
<gene>
    <name evidence="4" type="primary">Fmr1</name>
    <name evidence="4" type="ORF">SPIL2461_LOCUS17556</name>
</gene>
<dbReference type="EMBL" id="CAJNIZ010043238">
    <property type="protein sequence ID" value="CAE7654723.1"/>
    <property type="molecule type" value="Genomic_DNA"/>
</dbReference>
<organism evidence="4 5">
    <name type="scientific">Symbiodinium pilosum</name>
    <name type="common">Dinoflagellate</name>
    <dbReference type="NCBI Taxonomy" id="2952"/>
    <lineage>
        <taxon>Eukaryota</taxon>
        <taxon>Sar</taxon>
        <taxon>Alveolata</taxon>
        <taxon>Dinophyceae</taxon>
        <taxon>Suessiales</taxon>
        <taxon>Symbiodiniaceae</taxon>
        <taxon>Symbiodinium</taxon>
    </lineage>
</organism>
<evidence type="ECO:0000313" key="5">
    <source>
        <dbReference type="Proteomes" id="UP000649617"/>
    </source>
</evidence>
<dbReference type="Gene3D" id="3.30.1370.10">
    <property type="entry name" value="K Homology domain, type 1"/>
    <property type="match status" value="1"/>
</dbReference>
<dbReference type="AlphaFoldDB" id="A0A812W1L5"/>
<evidence type="ECO:0000259" key="3">
    <source>
        <dbReference type="SMART" id="SM00322"/>
    </source>
</evidence>